<gene>
    <name evidence="1" type="ORF">PP4_36950</name>
</gene>
<keyword evidence="2" id="KW-1185">Reference proteome</keyword>
<reference evidence="1 2" key="1">
    <citation type="journal article" date="2014" name="Genome Announc.">
        <title>The Complete Genome Sequence of Pseudomonas putida NBRC 14164T Confirms High Intraspecies Variation.</title>
        <authorList>
            <person name="Ohji S."/>
            <person name="Yamazoe A."/>
            <person name="Hosoyama A."/>
            <person name="Tsuchikane K."/>
            <person name="Ezaki T."/>
            <person name="Fujita N."/>
        </authorList>
    </citation>
    <scope>NUCLEOTIDE SEQUENCE [LARGE SCALE GENOMIC DNA]</scope>
    <source>
        <strain evidence="1 2">NBRC 14164</strain>
    </source>
</reference>
<organism evidence="1 2">
    <name type="scientific">Pseudomonas putida NBRC 14164</name>
    <dbReference type="NCBI Taxonomy" id="1211579"/>
    <lineage>
        <taxon>Bacteria</taxon>
        <taxon>Pseudomonadati</taxon>
        <taxon>Pseudomonadota</taxon>
        <taxon>Gammaproteobacteria</taxon>
        <taxon>Pseudomonadales</taxon>
        <taxon>Pseudomonadaceae</taxon>
        <taxon>Pseudomonas</taxon>
    </lineage>
</organism>
<dbReference type="EMBL" id="AP013070">
    <property type="protein sequence ID" value="BAN55548.1"/>
    <property type="molecule type" value="Genomic_DNA"/>
</dbReference>
<dbReference type="Proteomes" id="UP000016702">
    <property type="component" value="Chromosome"/>
</dbReference>
<evidence type="ECO:0000313" key="2">
    <source>
        <dbReference type="Proteomes" id="UP000016702"/>
    </source>
</evidence>
<accession>A0ABM7EI82</accession>
<evidence type="ECO:0008006" key="3">
    <source>
        <dbReference type="Google" id="ProtNLM"/>
    </source>
</evidence>
<sequence length="55" mass="6213">MLRLEVGQVQLAEQVEQRGIILQYIWLKGFGRAEGADLKCDPIFDAVVFAAIFFV</sequence>
<protein>
    <recommendedName>
        <fullName evidence="3">Transposase</fullName>
    </recommendedName>
</protein>
<proteinExistence type="predicted"/>
<name>A0ABM7EI82_PSEPU</name>
<evidence type="ECO:0000313" key="1">
    <source>
        <dbReference type="EMBL" id="BAN55548.1"/>
    </source>
</evidence>